<accession>A0ABT4VA39</accession>
<keyword evidence="2" id="KW-1133">Transmembrane helix</keyword>
<reference evidence="3 4" key="1">
    <citation type="submission" date="2022-11" db="EMBL/GenBank/DDBJ databases">
        <title>Draft genome sequence of Saccharopolyspora sp. WRP15-2 isolated from rhizosphere soils of wild rice in Thailand.</title>
        <authorList>
            <person name="Duangmal K."/>
            <person name="Kammanee S."/>
            <person name="Muangham S."/>
        </authorList>
    </citation>
    <scope>NUCLEOTIDE SEQUENCE [LARGE SCALE GENOMIC DNA]</scope>
    <source>
        <strain evidence="3 4">WRP15-2</strain>
    </source>
</reference>
<feature type="transmembrane region" description="Helical" evidence="2">
    <location>
        <begin position="6"/>
        <end position="26"/>
    </location>
</feature>
<evidence type="ECO:0000256" key="1">
    <source>
        <dbReference type="SAM" id="MobiDB-lite"/>
    </source>
</evidence>
<feature type="region of interest" description="Disordered" evidence="1">
    <location>
        <begin position="60"/>
        <end position="86"/>
    </location>
</feature>
<evidence type="ECO:0000313" key="4">
    <source>
        <dbReference type="Proteomes" id="UP001210380"/>
    </source>
</evidence>
<sequence length="86" mass="9556">MFWIQISTFILFNVLILALLITQVPIPTLTVATGQHAGTGEGEYTVWHLIAAIEAENHAISPEPPQPKFPDVDPDDHPTGRHHLRL</sequence>
<dbReference type="Proteomes" id="UP001210380">
    <property type="component" value="Unassembled WGS sequence"/>
</dbReference>
<comment type="caution">
    <text evidence="3">The sequence shown here is derived from an EMBL/GenBank/DDBJ whole genome shotgun (WGS) entry which is preliminary data.</text>
</comment>
<gene>
    <name evidence="3" type="ORF">OU415_35715</name>
</gene>
<keyword evidence="2" id="KW-0812">Transmembrane</keyword>
<keyword evidence="4" id="KW-1185">Reference proteome</keyword>
<evidence type="ECO:0000313" key="3">
    <source>
        <dbReference type="EMBL" id="MDA3630821.1"/>
    </source>
</evidence>
<evidence type="ECO:0008006" key="5">
    <source>
        <dbReference type="Google" id="ProtNLM"/>
    </source>
</evidence>
<proteinExistence type="predicted"/>
<name>A0ABT4VA39_9PSEU</name>
<evidence type="ECO:0000256" key="2">
    <source>
        <dbReference type="SAM" id="Phobius"/>
    </source>
</evidence>
<dbReference type="RefSeq" id="WP_270954094.1">
    <property type="nucleotide sequence ID" value="NZ_JAQGLA010000121.1"/>
</dbReference>
<keyword evidence="2" id="KW-0472">Membrane</keyword>
<dbReference type="EMBL" id="JAQGLA010000121">
    <property type="protein sequence ID" value="MDA3630821.1"/>
    <property type="molecule type" value="Genomic_DNA"/>
</dbReference>
<organism evidence="3 4">
    <name type="scientific">Saccharopolyspora oryzae</name>
    <dbReference type="NCBI Taxonomy" id="2997343"/>
    <lineage>
        <taxon>Bacteria</taxon>
        <taxon>Bacillati</taxon>
        <taxon>Actinomycetota</taxon>
        <taxon>Actinomycetes</taxon>
        <taxon>Pseudonocardiales</taxon>
        <taxon>Pseudonocardiaceae</taxon>
        <taxon>Saccharopolyspora</taxon>
    </lineage>
</organism>
<protein>
    <recommendedName>
        <fullName evidence="5">Secreted protein</fullName>
    </recommendedName>
</protein>